<keyword evidence="2" id="KW-1185">Reference proteome</keyword>
<organism evidence="1 2">
    <name type="scientific">Stentor coeruleus</name>
    <dbReference type="NCBI Taxonomy" id="5963"/>
    <lineage>
        <taxon>Eukaryota</taxon>
        <taxon>Sar</taxon>
        <taxon>Alveolata</taxon>
        <taxon>Ciliophora</taxon>
        <taxon>Postciliodesmatophora</taxon>
        <taxon>Heterotrichea</taxon>
        <taxon>Heterotrichida</taxon>
        <taxon>Stentoridae</taxon>
        <taxon>Stentor</taxon>
    </lineage>
</organism>
<evidence type="ECO:0000313" key="2">
    <source>
        <dbReference type="Proteomes" id="UP000187209"/>
    </source>
</evidence>
<proteinExistence type="predicted"/>
<dbReference type="AlphaFoldDB" id="A0A1R2BI61"/>
<gene>
    <name evidence="1" type="ORF">SteCoe_24174</name>
</gene>
<dbReference type="EMBL" id="MPUH01000630">
    <property type="protein sequence ID" value="OMJ76466.1"/>
    <property type="molecule type" value="Genomic_DNA"/>
</dbReference>
<comment type="caution">
    <text evidence="1">The sequence shown here is derived from an EMBL/GenBank/DDBJ whole genome shotgun (WGS) entry which is preliminary data.</text>
</comment>
<sequence length="132" mass="15152">MSEKQELASKSEEKKYLIEIMQAEDEEQSMSLYELSSNTYGNLSADYTKSVMHARENFEKKINLHSLSSQTGECLSSSLDFGHHSPIKYMKKIKHFNTVEELRYYANVPKAFRDIIKKKKGKKGCSCACVII</sequence>
<reference evidence="1 2" key="1">
    <citation type="submission" date="2016-11" db="EMBL/GenBank/DDBJ databases">
        <title>The macronuclear genome of Stentor coeruleus: a giant cell with tiny introns.</title>
        <authorList>
            <person name="Slabodnick M."/>
            <person name="Ruby J.G."/>
            <person name="Reiff S.B."/>
            <person name="Swart E.C."/>
            <person name="Gosai S."/>
            <person name="Prabakaran S."/>
            <person name="Witkowska E."/>
            <person name="Larue G.E."/>
            <person name="Fisher S."/>
            <person name="Freeman R.M."/>
            <person name="Gunawardena J."/>
            <person name="Chu W."/>
            <person name="Stover N.A."/>
            <person name="Gregory B.D."/>
            <person name="Nowacki M."/>
            <person name="Derisi J."/>
            <person name="Roy S.W."/>
            <person name="Marshall W.F."/>
            <person name="Sood P."/>
        </authorList>
    </citation>
    <scope>NUCLEOTIDE SEQUENCE [LARGE SCALE GENOMIC DNA]</scope>
    <source>
        <strain evidence="1">WM001</strain>
    </source>
</reference>
<protein>
    <submittedName>
        <fullName evidence="1">Uncharacterized protein</fullName>
    </submittedName>
</protein>
<evidence type="ECO:0000313" key="1">
    <source>
        <dbReference type="EMBL" id="OMJ76466.1"/>
    </source>
</evidence>
<dbReference type="Proteomes" id="UP000187209">
    <property type="component" value="Unassembled WGS sequence"/>
</dbReference>
<name>A0A1R2BI61_9CILI</name>
<accession>A0A1R2BI61</accession>